<keyword evidence="6" id="KW-1185">Reference proteome</keyword>
<dbReference type="InterPro" id="IPR008930">
    <property type="entry name" value="Terpenoid_cyclase/PrenylTrfase"/>
</dbReference>
<evidence type="ECO:0000256" key="1">
    <source>
        <dbReference type="ARBA" id="ARBA00010556"/>
    </source>
</evidence>
<reference evidence="5 6" key="1">
    <citation type="submission" date="2019-07" db="EMBL/GenBank/DDBJ databases">
        <title>Whole genome shotgun sequence of Brevifollis gellanilyticus NBRC 108608.</title>
        <authorList>
            <person name="Hosoyama A."/>
            <person name="Uohara A."/>
            <person name="Ohji S."/>
            <person name="Ichikawa N."/>
        </authorList>
    </citation>
    <scope>NUCLEOTIDE SEQUENCE [LARGE SCALE GENOMIC DNA]</scope>
    <source>
        <strain evidence="5 6">NBRC 108608</strain>
    </source>
</reference>
<gene>
    <name evidence="5" type="ORF">BGE01nite_41310</name>
</gene>
<feature type="domain" description="Alpha-2-macroglobulin bait region" evidence="3">
    <location>
        <begin position="1071"/>
        <end position="1210"/>
    </location>
</feature>
<name>A0A512MDM8_9BACT</name>
<dbReference type="Pfam" id="PF01835">
    <property type="entry name" value="MG2"/>
    <property type="match status" value="1"/>
</dbReference>
<sequence length="1945" mass="213995">MLRALLGEFHYKPPGWMPVFARAADEHLHANPGRYASLIVVIGIGFLAVPKLLEWQRAHQPHARQLTESRQVKGTLTMPGVTPVVKGKLQPMPIILNFDASTAKLDAVNKKAEGITLTPAHEGEWKWTSDRQLTFTPVKDWAPAQEYNIELDKKSLPPEVVLKENEWTASTPALVIQISKEEFEINPEDPAVQTVVVGYQSSHPLTKAEVESRISLEVIGGSKIFEWKGQKPDRLFTVTEGVHAREFWMRTTRIQIPEKEDFVKITLRGSIASSLGGKPLGADIVRKVRVPDIDSGFKITSTDTEIVTTEDGDPEQFLFVHTEGYARSEVLMKNLNVWLEPLEFTIKDNQGHDVVAGVNDVTETVLKQFAPVKLKPVELEATEGGSVTTKHGFKFLAEKSGRIFVRVNKGLEALGGFRLAKEFRAFAAVPEFPKEVQVLGKGGVLALNGERKLSVKTRGVPNLRVTMARVPARQVNHLVVMTEGDFASPHFVMGEGFDESNIARFLRRVQPVAMKNEYEASYSVIDFASALQTQDSSDPDNSRGLFFLTAEGVEPKENSEKRTEGDATKDDWEDIDHASAQRFVLITDLGLMVKRNADGTRDVFVQSVQTGDPVNGATITVLAKNGEYLLQRTTTDGHAQLPDIENFLREKKPVAIIASLGSDLSFLPFERPDRLLDFSRFDIGGVMASEGERLEAFLFSERGVYRPGDKVHLGAVVKRRDWLAVPTGLPLEMQIINAKDEVIDTQKVALSEDGFLSVTTETDESDPTGKYKARLFLIENEEENRRTRLGEMVFRVEDFQPDRMKLAVELTGDENAGWLQPHGIQAAVSLQTLFGFAAADRELKARLELVPGDFAFPAFPDYTFHNRLPMTTLVDEHTLEPGQKVELGQQKTDEAGKAVFDLGMERFDQSCFRATLLVEAFEADGGRSVRAGKDFLVASLPYVVGYKPEARLDYLGKDTVATVKFIALGPDVKPMAPPDLTARVLQIRHVSVLTKQESGSYAYVSTQRESMISEARFALPVEGATYTLPTATAGEFRLELRDAESNVVCATAFTIVGKGDAERSLERDAELGIKLAKANWNSGDLLEASLSATYTGAGLLTIERDRVLGWQWFKAGTPASVQHITVPADMEGSAYVSASFVRALDSPEIFTSPLSYAVSHFVANPDKRRFDVTVDAPTLVKPGEVLKIGYLTSKPSRIAIYAVDAGIHQITDYQLPDPLSHLNRQRALEVETEQLMDLILPEFRFISQSKAFGGDADKPLKLNLNPFKRRREPPVVYWSGLVEAGPERKEVTYTVPDYFAGKLNIMAVAVSADGVGRSETSTTVRGPLVLTPNVPFFAAPGDEFTASLTVANNLEGADAQQPISITANVTPHLEVIESPQGALNLATGKEGTVRFRVKVKEELGGAEITFKADAAGQTVLRRATLSVRPAAPYMTNVQSGWFREPKMDVKVSREMFPQYRKLDATASALPLGLARGLEAYLHEYPYGCSEQITSRAISRLLLAKDADFGFDPKESAEQLEDAFQLLRSRQHSNGGFGYWDSDADAGMDYLSVYVTRFLTEARDAGHAVPAEMLDDARGRMREMGRAKISSLNEASIQAAAIYLLTRHGENTSSLVLNLRDYLRTQHQEAWRSTLTGAYLAGTYALLKQQNEAETLINDYWKAAKKARSATRWTGAYYLEPQVGQAEGFALLCKHFPDRAKTLGYEDISVITEPLARQRFNTISAATTILALKAYADAAGQMQVKLSLSEIPRAGGAPQVLVPEMTGLLKGAFNPGAGALRFNLTQGGNADLGAFYQVTESGFDKTPSSERIADGLEVSREIVDAEGKPLTKLKVGAGTLVRLRVRNVSPDALTNIALLDLMPGSFELEPNGLRPGRDTVAGADYVDVREDRNVFFCSLDKGETKTFAYRIKPIAAGSYVIPPVFAESMYDRGIKGSSGGGKVEVE</sequence>
<dbReference type="Pfam" id="PF17973">
    <property type="entry name" value="bMG10"/>
    <property type="match status" value="1"/>
</dbReference>
<dbReference type="Pfam" id="PF00207">
    <property type="entry name" value="A2M"/>
    <property type="match status" value="1"/>
</dbReference>
<dbReference type="Gene3D" id="1.50.10.20">
    <property type="match status" value="1"/>
</dbReference>
<evidence type="ECO:0000313" key="5">
    <source>
        <dbReference type="EMBL" id="GEP44840.1"/>
    </source>
</evidence>
<dbReference type="InterPro" id="IPR011625">
    <property type="entry name" value="A2M_N_BRD"/>
</dbReference>
<evidence type="ECO:0000256" key="2">
    <source>
        <dbReference type="SAM" id="MobiDB-lite"/>
    </source>
</evidence>
<dbReference type="InterPro" id="IPR002890">
    <property type="entry name" value="MG2"/>
</dbReference>
<dbReference type="InterPro" id="IPR041462">
    <property type="entry name" value="Bact_A2M_MG6"/>
</dbReference>
<accession>A0A512MDM8</accession>
<dbReference type="CDD" id="cd02891">
    <property type="entry name" value="A2M_like"/>
    <property type="match status" value="1"/>
</dbReference>
<dbReference type="Gene3D" id="2.60.40.1930">
    <property type="match status" value="1"/>
</dbReference>
<evidence type="ECO:0000313" key="6">
    <source>
        <dbReference type="Proteomes" id="UP000321577"/>
    </source>
</evidence>
<dbReference type="SMART" id="SM01360">
    <property type="entry name" value="A2M"/>
    <property type="match status" value="1"/>
</dbReference>
<proteinExistence type="inferred from homology"/>
<dbReference type="GO" id="GO:0004866">
    <property type="term" value="F:endopeptidase inhibitor activity"/>
    <property type="evidence" value="ECO:0007669"/>
    <property type="project" value="InterPro"/>
</dbReference>
<evidence type="ECO:0000259" key="4">
    <source>
        <dbReference type="SMART" id="SM01360"/>
    </source>
</evidence>
<dbReference type="Pfam" id="PF17962">
    <property type="entry name" value="bMG6"/>
    <property type="match status" value="1"/>
</dbReference>
<dbReference type="Pfam" id="PF11974">
    <property type="entry name" value="bMG3"/>
    <property type="match status" value="1"/>
</dbReference>
<dbReference type="Proteomes" id="UP000321577">
    <property type="component" value="Unassembled WGS sequence"/>
</dbReference>
<dbReference type="PANTHER" id="PTHR40094:SF1">
    <property type="entry name" value="UBIQUITIN DOMAIN-CONTAINING PROTEIN"/>
    <property type="match status" value="1"/>
</dbReference>
<protein>
    <submittedName>
        <fullName evidence="5">Alpha-2-macroglobulin</fullName>
    </submittedName>
</protein>
<dbReference type="EMBL" id="BKAG01000037">
    <property type="protein sequence ID" value="GEP44840.1"/>
    <property type="molecule type" value="Genomic_DNA"/>
</dbReference>
<dbReference type="SMART" id="SM01359">
    <property type="entry name" value="A2M_N_2"/>
    <property type="match status" value="1"/>
</dbReference>
<dbReference type="InterPro" id="IPR001599">
    <property type="entry name" value="Macroglobln_a2"/>
</dbReference>
<dbReference type="SUPFAM" id="SSF48239">
    <property type="entry name" value="Terpenoid cyclases/Protein prenyltransferases"/>
    <property type="match status" value="1"/>
</dbReference>
<dbReference type="InterPro" id="IPR041246">
    <property type="entry name" value="Bact_MG10"/>
</dbReference>
<dbReference type="PANTHER" id="PTHR40094">
    <property type="entry name" value="ALPHA-2-MACROGLOBULIN HOMOLOG"/>
    <property type="match status" value="1"/>
</dbReference>
<feature type="region of interest" description="Disordered" evidence="2">
    <location>
        <begin position="551"/>
        <end position="571"/>
    </location>
</feature>
<feature type="compositionally biased region" description="Basic and acidic residues" evidence="2">
    <location>
        <begin position="553"/>
        <end position="571"/>
    </location>
</feature>
<dbReference type="InterPro" id="IPR021868">
    <property type="entry name" value="Alpha_2_Macroglob_MG3"/>
</dbReference>
<dbReference type="InterPro" id="IPR051802">
    <property type="entry name" value="YfhM-like"/>
</dbReference>
<feature type="domain" description="Alpha-2-macroglobulin" evidence="4">
    <location>
        <begin position="1275"/>
        <end position="1367"/>
    </location>
</feature>
<evidence type="ECO:0000259" key="3">
    <source>
        <dbReference type="SMART" id="SM01359"/>
    </source>
</evidence>
<organism evidence="5 6">
    <name type="scientific">Brevifollis gellanilyticus</name>
    <dbReference type="NCBI Taxonomy" id="748831"/>
    <lineage>
        <taxon>Bacteria</taxon>
        <taxon>Pseudomonadati</taxon>
        <taxon>Verrucomicrobiota</taxon>
        <taxon>Verrucomicrobiia</taxon>
        <taxon>Verrucomicrobiales</taxon>
        <taxon>Verrucomicrobiaceae</taxon>
    </lineage>
</organism>
<comment type="caution">
    <text evidence="5">The sequence shown here is derived from an EMBL/GenBank/DDBJ whole genome shotgun (WGS) entry which is preliminary data.</text>
</comment>
<dbReference type="Gene3D" id="2.60.40.3710">
    <property type="match status" value="1"/>
</dbReference>
<comment type="similarity">
    <text evidence="1">Belongs to the protease inhibitor I39 (alpha-2-macroglobulin) family. Bacterial alpha-2-macroglobulin subfamily.</text>
</comment>
<dbReference type="Pfam" id="PF07703">
    <property type="entry name" value="A2M_BRD"/>
    <property type="match status" value="1"/>
</dbReference>